<organism evidence="6 7">
    <name type="scientific">Siculibacillus lacustris</name>
    <dbReference type="NCBI Taxonomy" id="1549641"/>
    <lineage>
        <taxon>Bacteria</taxon>
        <taxon>Pseudomonadati</taxon>
        <taxon>Pseudomonadota</taxon>
        <taxon>Alphaproteobacteria</taxon>
        <taxon>Hyphomicrobiales</taxon>
        <taxon>Ancalomicrobiaceae</taxon>
        <taxon>Siculibacillus</taxon>
    </lineage>
</organism>
<dbReference type="GO" id="GO:0000976">
    <property type="term" value="F:transcription cis-regulatory region binding"/>
    <property type="evidence" value="ECO:0007669"/>
    <property type="project" value="TreeGrafter"/>
</dbReference>
<proteinExistence type="predicted"/>
<sequence length="212" mass="23585">MAIALAEQQPDERSPKVALILDAAFELFLARGFDSVSMDLIAKTAGVSKTTLYAHFTSKEALFSKLLINQCGEFSARVHIPDEYTGDLTGTLRGFALDFISVFEEEHGMALYRLIVGEIHRFPQIARAFEAAGPSEMNGRLVHLLRQIVERGELKIDDFDLAAEQFMALLTGRMLLNRALGLPGAPQSETERQVEAAIALFLRGYAIDRRER</sequence>
<dbReference type="FunFam" id="1.10.10.60:FF:000141">
    <property type="entry name" value="TetR family transcriptional regulator"/>
    <property type="match status" value="1"/>
</dbReference>
<dbReference type="Gene3D" id="1.10.10.60">
    <property type="entry name" value="Homeodomain-like"/>
    <property type="match status" value="1"/>
</dbReference>
<evidence type="ECO:0000256" key="3">
    <source>
        <dbReference type="ARBA" id="ARBA00023163"/>
    </source>
</evidence>
<feature type="domain" description="HTH tetR-type" evidence="5">
    <location>
        <begin position="14"/>
        <end position="74"/>
    </location>
</feature>
<keyword evidence="2 4" id="KW-0238">DNA-binding</keyword>
<dbReference type="SUPFAM" id="SSF48498">
    <property type="entry name" value="Tetracyclin repressor-like, C-terminal domain"/>
    <property type="match status" value="1"/>
</dbReference>
<dbReference type="Pfam" id="PF00440">
    <property type="entry name" value="TetR_N"/>
    <property type="match status" value="1"/>
</dbReference>
<keyword evidence="3" id="KW-0804">Transcription</keyword>
<feature type="DNA-binding region" description="H-T-H motif" evidence="4">
    <location>
        <begin position="37"/>
        <end position="56"/>
    </location>
</feature>
<dbReference type="PANTHER" id="PTHR30055">
    <property type="entry name" value="HTH-TYPE TRANSCRIPTIONAL REGULATOR RUTR"/>
    <property type="match status" value="1"/>
</dbReference>
<dbReference type="Gene3D" id="1.10.357.10">
    <property type="entry name" value="Tetracycline Repressor, domain 2"/>
    <property type="match status" value="1"/>
</dbReference>
<dbReference type="InterPro" id="IPR023772">
    <property type="entry name" value="DNA-bd_HTH_TetR-type_CS"/>
</dbReference>
<dbReference type="Proteomes" id="UP000292781">
    <property type="component" value="Unassembled WGS sequence"/>
</dbReference>
<evidence type="ECO:0000313" key="6">
    <source>
        <dbReference type="EMBL" id="TBW40632.1"/>
    </source>
</evidence>
<dbReference type="SUPFAM" id="SSF46689">
    <property type="entry name" value="Homeodomain-like"/>
    <property type="match status" value="1"/>
</dbReference>
<evidence type="ECO:0000256" key="4">
    <source>
        <dbReference type="PROSITE-ProRule" id="PRU00335"/>
    </source>
</evidence>
<dbReference type="PANTHER" id="PTHR30055:SF146">
    <property type="entry name" value="HTH-TYPE TRANSCRIPTIONAL DUAL REGULATOR CECR"/>
    <property type="match status" value="1"/>
</dbReference>
<dbReference type="PRINTS" id="PR00455">
    <property type="entry name" value="HTHTETR"/>
</dbReference>
<dbReference type="InterPro" id="IPR039536">
    <property type="entry name" value="TetR_C_Proteobacteria"/>
</dbReference>
<reference evidence="6 7" key="1">
    <citation type="submission" date="2019-02" db="EMBL/GenBank/DDBJ databases">
        <title>Siculibacillus lacustris gen. nov., sp. nov., a new rosette-forming bacterium isolated from a freshwater crater lake (Lake St. Ana, Romania).</title>
        <authorList>
            <person name="Felfoldi T."/>
            <person name="Marton Z."/>
            <person name="Szabo A."/>
            <person name="Mentes A."/>
            <person name="Boka K."/>
            <person name="Marialigeti K."/>
            <person name="Mathe I."/>
            <person name="Koncz M."/>
            <person name="Schumann P."/>
            <person name="Toth E."/>
        </authorList>
    </citation>
    <scope>NUCLEOTIDE SEQUENCE [LARGE SCALE GENOMIC DNA]</scope>
    <source>
        <strain evidence="6 7">SA-279</strain>
    </source>
</reference>
<evidence type="ECO:0000256" key="2">
    <source>
        <dbReference type="ARBA" id="ARBA00023125"/>
    </source>
</evidence>
<dbReference type="InterPro" id="IPR009057">
    <property type="entry name" value="Homeodomain-like_sf"/>
</dbReference>
<evidence type="ECO:0000313" key="7">
    <source>
        <dbReference type="Proteomes" id="UP000292781"/>
    </source>
</evidence>
<dbReference type="AlphaFoldDB" id="A0A4Q9VWD8"/>
<dbReference type="InterPro" id="IPR036271">
    <property type="entry name" value="Tet_transcr_reg_TetR-rel_C_sf"/>
</dbReference>
<gene>
    <name evidence="6" type="ORF">EYW49_02575</name>
</gene>
<dbReference type="GO" id="GO:0003700">
    <property type="term" value="F:DNA-binding transcription factor activity"/>
    <property type="evidence" value="ECO:0007669"/>
    <property type="project" value="TreeGrafter"/>
</dbReference>
<keyword evidence="7" id="KW-1185">Reference proteome</keyword>
<dbReference type="PROSITE" id="PS50977">
    <property type="entry name" value="HTH_TETR_2"/>
    <property type="match status" value="1"/>
</dbReference>
<comment type="caution">
    <text evidence="6">The sequence shown here is derived from an EMBL/GenBank/DDBJ whole genome shotgun (WGS) entry which is preliminary data.</text>
</comment>
<evidence type="ECO:0000259" key="5">
    <source>
        <dbReference type="PROSITE" id="PS50977"/>
    </source>
</evidence>
<dbReference type="InterPro" id="IPR001647">
    <property type="entry name" value="HTH_TetR"/>
</dbReference>
<dbReference type="EMBL" id="SJFN01000003">
    <property type="protein sequence ID" value="TBW40632.1"/>
    <property type="molecule type" value="Genomic_DNA"/>
</dbReference>
<name>A0A4Q9VWD8_9HYPH</name>
<accession>A0A4Q9VWD8</accession>
<dbReference type="OrthoDB" id="9816431at2"/>
<keyword evidence="1" id="KW-0805">Transcription regulation</keyword>
<protein>
    <submittedName>
        <fullName evidence="6">TetR/AcrR family transcriptional regulator</fullName>
    </submittedName>
</protein>
<dbReference type="PROSITE" id="PS01081">
    <property type="entry name" value="HTH_TETR_1"/>
    <property type="match status" value="1"/>
</dbReference>
<dbReference type="InterPro" id="IPR050109">
    <property type="entry name" value="HTH-type_TetR-like_transc_reg"/>
</dbReference>
<dbReference type="RefSeq" id="WP_131305693.1">
    <property type="nucleotide sequence ID" value="NZ_SJFN01000003.1"/>
</dbReference>
<dbReference type="Pfam" id="PF14246">
    <property type="entry name" value="TetR_C_7"/>
    <property type="match status" value="1"/>
</dbReference>
<evidence type="ECO:0000256" key="1">
    <source>
        <dbReference type="ARBA" id="ARBA00023015"/>
    </source>
</evidence>